<evidence type="ECO:0000256" key="1">
    <source>
        <dbReference type="SAM" id="MobiDB-lite"/>
    </source>
</evidence>
<sequence length="287" mass="32465">MGNNSSTAFISRQENPHWEFTASDILLDEMEKQTYTDPSATWMESAASFFAFVLSTLAALLMGNCTGSLDHPKKKVFVDAACQTENDYYSELTVNRDYKPCHVDNKDALDDDSHSSTTETTEEFTDTENEEYEGGFMDDDSEWESMDSTAQDVLNAICDACDSCVDCDCETQAEQLLYLTAIVCTESDDSSPIHLEDYLCWCGECPHYQEIEHDVAVVKTSQRQIQSITRLLQAFSTYNEQLGYSVEMIPTARECLRIWCGDEDKAFKSFVTLYDEVPRLCSPTRCV</sequence>
<gene>
    <name evidence="2" type="ORF">V7S43_013270</name>
</gene>
<feature type="region of interest" description="Disordered" evidence="1">
    <location>
        <begin position="109"/>
        <end position="142"/>
    </location>
</feature>
<accession>A0ABD3F7R9</accession>
<protein>
    <submittedName>
        <fullName evidence="2">Uncharacterized protein</fullName>
    </submittedName>
</protein>
<proteinExistence type="predicted"/>
<dbReference type="EMBL" id="JBIMZQ010000035">
    <property type="protein sequence ID" value="KAL3661510.1"/>
    <property type="molecule type" value="Genomic_DNA"/>
</dbReference>
<reference evidence="2 3" key="1">
    <citation type="submission" date="2024-09" db="EMBL/GenBank/DDBJ databases">
        <title>Genome sequencing and assembly of Phytophthora oleae, isolate VK10A, causative agent of rot of olive drupes.</title>
        <authorList>
            <person name="Conti Taguali S."/>
            <person name="Riolo M."/>
            <person name="La Spada F."/>
            <person name="Cacciola S.O."/>
            <person name="Dionisio G."/>
        </authorList>
    </citation>
    <scope>NUCLEOTIDE SEQUENCE [LARGE SCALE GENOMIC DNA]</scope>
    <source>
        <strain evidence="2 3">VK10A</strain>
    </source>
</reference>
<comment type="caution">
    <text evidence="2">The sequence shown here is derived from an EMBL/GenBank/DDBJ whole genome shotgun (WGS) entry which is preliminary data.</text>
</comment>
<evidence type="ECO:0000313" key="3">
    <source>
        <dbReference type="Proteomes" id="UP001632037"/>
    </source>
</evidence>
<keyword evidence="3" id="KW-1185">Reference proteome</keyword>
<dbReference type="AlphaFoldDB" id="A0ABD3F7R9"/>
<feature type="compositionally biased region" description="Acidic residues" evidence="1">
    <location>
        <begin position="120"/>
        <end position="142"/>
    </location>
</feature>
<dbReference type="Proteomes" id="UP001632037">
    <property type="component" value="Unassembled WGS sequence"/>
</dbReference>
<name>A0ABD3F7R9_9STRA</name>
<evidence type="ECO:0000313" key="2">
    <source>
        <dbReference type="EMBL" id="KAL3661510.1"/>
    </source>
</evidence>
<organism evidence="2 3">
    <name type="scientific">Phytophthora oleae</name>
    <dbReference type="NCBI Taxonomy" id="2107226"/>
    <lineage>
        <taxon>Eukaryota</taxon>
        <taxon>Sar</taxon>
        <taxon>Stramenopiles</taxon>
        <taxon>Oomycota</taxon>
        <taxon>Peronosporomycetes</taxon>
        <taxon>Peronosporales</taxon>
        <taxon>Peronosporaceae</taxon>
        <taxon>Phytophthora</taxon>
    </lineage>
</organism>